<dbReference type="InterPro" id="IPR014710">
    <property type="entry name" value="RmlC-like_jellyroll"/>
</dbReference>
<evidence type="ECO:0000313" key="2">
    <source>
        <dbReference type="EMBL" id="NID09949.1"/>
    </source>
</evidence>
<sequence length="237" mass="26003">MDTQVQAHIFLADQRGRAETELFRSYHTFNFGAYSAEGRAPFGALCLLNDDLLRPGASLTMQVEQPMQVVLMPIVGGLEYAVEGVTHFLEPGQAGTLSLPAGMDYTVTNPYPNELINCLQLWFTMPGSGASPTIIQSDFDLSLPNTLQPFLTIIPTEQAVPTGFIGRFAGREEGTYPIVPLVSGETRRVFVFVLQGVFEVANRLLHEKDGLALTYQQADEVEFEALSNDALLLLLTC</sequence>
<accession>A0ABX0QCR3</accession>
<evidence type="ECO:0000313" key="3">
    <source>
        <dbReference type="Proteomes" id="UP000606008"/>
    </source>
</evidence>
<protein>
    <submittedName>
        <fullName evidence="2">Pirin</fullName>
    </submittedName>
</protein>
<dbReference type="InterPro" id="IPR041602">
    <property type="entry name" value="Quercetinase_C"/>
</dbReference>
<dbReference type="InterPro" id="IPR011051">
    <property type="entry name" value="RmlC_Cupin_sf"/>
</dbReference>
<dbReference type="Gene3D" id="2.60.120.10">
    <property type="entry name" value="Jelly Rolls"/>
    <property type="match status" value="2"/>
</dbReference>
<comment type="caution">
    <text evidence="2">The sequence shown here is derived from an EMBL/GenBank/DDBJ whole genome shotgun (WGS) entry which is preliminary data.</text>
</comment>
<proteinExistence type="predicted"/>
<name>A0ABX0QCR3_9BACT</name>
<dbReference type="SUPFAM" id="SSF51182">
    <property type="entry name" value="RmlC-like cupins"/>
    <property type="match status" value="1"/>
</dbReference>
<organism evidence="2 3">
    <name type="scientific">Fibrivirga algicola</name>
    <dbReference type="NCBI Taxonomy" id="2950420"/>
    <lineage>
        <taxon>Bacteria</taxon>
        <taxon>Pseudomonadati</taxon>
        <taxon>Bacteroidota</taxon>
        <taxon>Cytophagia</taxon>
        <taxon>Cytophagales</taxon>
        <taxon>Spirosomataceae</taxon>
        <taxon>Fibrivirga</taxon>
    </lineage>
</organism>
<dbReference type="EMBL" id="WAEL01000002">
    <property type="protein sequence ID" value="NID09949.1"/>
    <property type="molecule type" value="Genomic_DNA"/>
</dbReference>
<gene>
    <name evidence="2" type="ORF">F7231_07175</name>
</gene>
<keyword evidence="3" id="KW-1185">Reference proteome</keyword>
<feature type="domain" description="Quercetin 2,3-dioxygenase C-terminal cupin" evidence="1">
    <location>
        <begin position="185"/>
        <end position="233"/>
    </location>
</feature>
<dbReference type="InterPro" id="IPR012093">
    <property type="entry name" value="Pirin"/>
</dbReference>
<dbReference type="PANTHER" id="PTHR43212:SF3">
    <property type="entry name" value="QUERCETIN 2,3-DIOXYGENASE"/>
    <property type="match status" value="1"/>
</dbReference>
<reference evidence="2" key="1">
    <citation type="submission" date="2024-05" db="EMBL/GenBank/DDBJ databases">
        <authorList>
            <person name="Jung D.-H."/>
        </authorList>
    </citation>
    <scope>NUCLEOTIDE SEQUENCE</scope>
    <source>
        <strain evidence="2">JA-25</strain>
    </source>
</reference>
<dbReference type="Proteomes" id="UP000606008">
    <property type="component" value="Unassembled WGS sequence"/>
</dbReference>
<evidence type="ECO:0000259" key="1">
    <source>
        <dbReference type="Pfam" id="PF17954"/>
    </source>
</evidence>
<dbReference type="Pfam" id="PF17954">
    <property type="entry name" value="Pirin_C_2"/>
    <property type="match status" value="1"/>
</dbReference>
<dbReference type="PANTHER" id="PTHR43212">
    <property type="entry name" value="QUERCETIN 2,3-DIOXYGENASE"/>
    <property type="match status" value="1"/>
</dbReference>